<name>A0A1D1UWF2_RAMVA</name>
<evidence type="ECO:0000313" key="4">
    <source>
        <dbReference type="Proteomes" id="UP000186922"/>
    </source>
</evidence>
<accession>A0A1D1UWF2</accession>
<evidence type="ECO:0000256" key="1">
    <source>
        <dbReference type="SAM" id="MobiDB-lite"/>
    </source>
</evidence>
<feature type="region of interest" description="Disordered" evidence="1">
    <location>
        <begin position="1"/>
        <end position="43"/>
    </location>
</feature>
<dbReference type="PANTHER" id="PTHR46599:SF6">
    <property type="entry name" value="DUAL SPECIFICITY PHOSPHATASE 26"/>
    <property type="match status" value="1"/>
</dbReference>
<dbReference type="Pfam" id="PF13843">
    <property type="entry name" value="DDE_Tnp_1_7"/>
    <property type="match status" value="1"/>
</dbReference>
<dbReference type="EMBL" id="BDGG01000002">
    <property type="protein sequence ID" value="GAU92042.1"/>
    <property type="molecule type" value="Genomic_DNA"/>
</dbReference>
<proteinExistence type="predicted"/>
<feature type="compositionally biased region" description="Acidic residues" evidence="1">
    <location>
        <begin position="26"/>
        <end position="43"/>
    </location>
</feature>
<protein>
    <recommendedName>
        <fullName evidence="2">PiggyBac transposable element-derived protein domain-containing protein</fullName>
    </recommendedName>
</protein>
<comment type="caution">
    <text evidence="3">The sequence shown here is derived from an EMBL/GenBank/DDBJ whole genome shotgun (WGS) entry which is preliminary data.</text>
</comment>
<dbReference type="InterPro" id="IPR029526">
    <property type="entry name" value="PGBD"/>
</dbReference>
<dbReference type="OrthoDB" id="10030973at2759"/>
<organism evidence="3 4">
    <name type="scientific">Ramazzottius varieornatus</name>
    <name type="common">Water bear</name>
    <name type="synonym">Tardigrade</name>
    <dbReference type="NCBI Taxonomy" id="947166"/>
    <lineage>
        <taxon>Eukaryota</taxon>
        <taxon>Metazoa</taxon>
        <taxon>Ecdysozoa</taxon>
        <taxon>Tardigrada</taxon>
        <taxon>Eutardigrada</taxon>
        <taxon>Parachela</taxon>
        <taxon>Hypsibioidea</taxon>
        <taxon>Ramazzottiidae</taxon>
        <taxon>Ramazzottius</taxon>
    </lineage>
</organism>
<dbReference type="AlphaFoldDB" id="A0A1D1UWF2"/>
<evidence type="ECO:0000259" key="2">
    <source>
        <dbReference type="Pfam" id="PF13843"/>
    </source>
</evidence>
<dbReference type="STRING" id="947166.A0A1D1UWF2"/>
<dbReference type="PANTHER" id="PTHR46599">
    <property type="entry name" value="PIGGYBAC TRANSPOSABLE ELEMENT-DERIVED PROTEIN 4"/>
    <property type="match status" value="1"/>
</dbReference>
<evidence type="ECO:0000313" key="3">
    <source>
        <dbReference type="EMBL" id="GAU92042.1"/>
    </source>
</evidence>
<gene>
    <name evidence="3" type="primary">RvY_04188-1</name>
    <name evidence="3" type="synonym">RvY_04188.1</name>
    <name evidence="3" type="ORF">RvY_04188</name>
</gene>
<feature type="domain" description="PiggyBac transposable element-derived protein" evidence="2">
    <location>
        <begin position="99"/>
        <end position="371"/>
    </location>
</feature>
<sequence>MDLDDETSGSDSDGEEDSAETIAEPDGVEVEAEQSDTLSDDDDGVLYQLNDVSPFLARNPDIKWERFPLDSGKTRTVNKMTGQLGVTPSARSRVVTLMDTFNLFFTPQVKDLIIRFANEEGKTQYGDGWVKLDPVVLDAYLGILLLQGIMNDGTVPVCELWSESEGKGVYRACMSRECFTQITCSLRFDVKPSREARVATNKMAHVQELFDLWSKALRENYLPYEFLCVDEQLFPFKGRCGFKQYIPIKNQEARRCNIQLYIGKAPGGAAEKNQRQRVVLDLVEYLGNQSGRNVTTGNFFTSLTLGEALLKKNISLMGTMRKNHKQIPSAFLPSKSRAAFSSYFVHKPDFTLVSSVPKKGKAVVLLSSMHSSQ</sequence>
<feature type="compositionally biased region" description="Acidic residues" evidence="1">
    <location>
        <begin position="1"/>
        <end position="19"/>
    </location>
</feature>
<keyword evidence="4" id="KW-1185">Reference proteome</keyword>
<dbReference type="Proteomes" id="UP000186922">
    <property type="component" value="Unassembled WGS sequence"/>
</dbReference>
<reference evidence="3 4" key="1">
    <citation type="journal article" date="2016" name="Nat. Commun.">
        <title>Extremotolerant tardigrade genome and improved radiotolerance of human cultured cells by tardigrade-unique protein.</title>
        <authorList>
            <person name="Hashimoto T."/>
            <person name="Horikawa D.D."/>
            <person name="Saito Y."/>
            <person name="Kuwahara H."/>
            <person name="Kozuka-Hata H."/>
            <person name="Shin-I T."/>
            <person name="Minakuchi Y."/>
            <person name="Ohishi K."/>
            <person name="Motoyama A."/>
            <person name="Aizu T."/>
            <person name="Enomoto A."/>
            <person name="Kondo K."/>
            <person name="Tanaka S."/>
            <person name="Hara Y."/>
            <person name="Koshikawa S."/>
            <person name="Sagara H."/>
            <person name="Miura T."/>
            <person name="Yokobori S."/>
            <person name="Miyagawa K."/>
            <person name="Suzuki Y."/>
            <person name="Kubo T."/>
            <person name="Oyama M."/>
            <person name="Kohara Y."/>
            <person name="Fujiyama A."/>
            <person name="Arakawa K."/>
            <person name="Katayama T."/>
            <person name="Toyoda A."/>
            <person name="Kunieda T."/>
        </authorList>
    </citation>
    <scope>NUCLEOTIDE SEQUENCE [LARGE SCALE GENOMIC DNA]</scope>
    <source>
        <strain evidence="3 4">YOKOZUNA-1</strain>
    </source>
</reference>